<gene>
    <name evidence="1" type="ORF">ACFSF0_06165</name>
</gene>
<name>A0ABW4KSJ0_9BURK</name>
<dbReference type="SUPFAM" id="SSF50969">
    <property type="entry name" value="YVTN repeat-like/Quinoprotein amine dehydrogenase"/>
    <property type="match status" value="1"/>
</dbReference>
<comment type="caution">
    <text evidence="1">The sequence shown here is derived from an EMBL/GenBank/DDBJ whole genome shotgun (WGS) entry which is preliminary data.</text>
</comment>
<dbReference type="RefSeq" id="WP_147911941.1">
    <property type="nucleotide sequence ID" value="NZ_JBHUEJ010000015.1"/>
</dbReference>
<dbReference type="SUPFAM" id="SSF69318">
    <property type="entry name" value="Integrin alpha N-terminal domain"/>
    <property type="match status" value="1"/>
</dbReference>
<dbReference type="InterPro" id="IPR011044">
    <property type="entry name" value="Quino_amine_DH_bsu"/>
</dbReference>
<protein>
    <submittedName>
        <fullName evidence="1">VCBS repeat-containing protein</fullName>
    </submittedName>
</protein>
<dbReference type="InterPro" id="IPR028994">
    <property type="entry name" value="Integrin_alpha_N"/>
</dbReference>
<accession>A0ABW4KSJ0</accession>
<dbReference type="Proteomes" id="UP001597304">
    <property type="component" value="Unassembled WGS sequence"/>
</dbReference>
<reference evidence="2" key="1">
    <citation type="journal article" date="2019" name="Int. J. Syst. Evol. Microbiol.">
        <title>The Global Catalogue of Microorganisms (GCM) 10K type strain sequencing project: providing services to taxonomists for standard genome sequencing and annotation.</title>
        <authorList>
            <consortium name="The Broad Institute Genomics Platform"/>
            <consortium name="The Broad Institute Genome Sequencing Center for Infectious Disease"/>
            <person name="Wu L."/>
            <person name="Ma J."/>
        </authorList>
    </citation>
    <scope>NUCLEOTIDE SEQUENCE [LARGE SCALE GENOMIC DNA]</scope>
    <source>
        <strain evidence="2">LMG 29247</strain>
    </source>
</reference>
<proteinExistence type="predicted"/>
<evidence type="ECO:0000313" key="1">
    <source>
        <dbReference type="EMBL" id="MFD1710181.1"/>
    </source>
</evidence>
<organism evidence="1 2">
    <name type="scientific">Ottowia flava</name>
    <dbReference type="NCBI Taxonomy" id="2675430"/>
    <lineage>
        <taxon>Bacteria</taxon>
        <taxon>Pseudomonadati</taxon>
        <taxon>Pseudomonadota</taxon>
        <taxon>Betaproteobacteria</taxon>
        <taxon>Burkholderiales</taxon>
        <taxon>Comamonadaceae</taxon>
        <taxon>Ottowia</taxon>
    </lineage>
</organism>
<sequence>MADGCKIVLVEHESGHAVLHQVESTRVIELDRKQVQYHPDSAKWLTDNWAVAAVERGQSLDIFSVNQGRLTPHAQLLVPFAPRDVVVLSRESNRVTLMATPYKGREVSIVEWTLGAKDASVKNVPWCDTPWHPALVDRAPGGRGQGAVAACLDGKKLMYVSAKDWAAAPEELMHFDVVARQARPSPSGKWVYVALEMGGRNVRLDMDTGAVQYLQGDPAGTVSVAPLADDLVVWGAASALYLQRLDSAGNVLETRTLATSGFPTELQVIDVNGDGERDLLVLNSAGDRADLYRGPIWERASEKK</sequence>
<dbReference type="EMBL" id="JBHUEJ010000015">
    <property type="protein sequence ID" value="MFD1710181.1"/>
    <property type="molecule type" value="Genomic_DNA"/>
</dbReference>
<keyword evidence="2" id="KW-1185">Reference proteome</keyword>
<evidence type="ECO:0000313" key="2">
    <source>
        <dbReference type="Proteomes" id="UP001597304"/>
    </source>
</evidence>